<feature type="region of interest" description="Disordered" evidence="1">
    <location>
        <begin position="226"/>
        <end position="250"/>
    </location>
</feature>
<feature type="compositionally biased region" description="Low complexity" evidence="1">
    <location>
        <begin position="177"/>
        <end position="190"/>
    </location>
</feature>
<keyword evidence="2" id="KW-0732">Signal</keyword>
<evidence type="ECO:0000256" key="1">
    <source>
        <dbReference type="SAM" id="MobiDB-lite"/>
    </source>
</evidence>
<organism evidence="3 4">
    <name type="scientific">Somion occarium</name>
    <dbReference type="NCBI Taxonomy" id="3059160"/>
    <lineage>
        <taxon>Eukaryota</taxon>
        <taxon>Fungi</taxon>
        <taxon>Dikarya</taxon>
        <taxon>Basidiomycota</taxon>
        <taxon>Agaricomycotina</taxon>
        <taxon>Agaricomycetes</taxon>
        <taxon>Polyporales</taxon>
        <taxon>Cerrenaceae</taxon>
        <taxon>Somion</taxon>
    </lineage>
</organism>
<feature type="compositionally biased region" description="Low complexity" evidence="1">
    <location>
        <begin position="226"/>
        <end position="240"/>
    </location>
</feature>
<feature type="region of interest" description="Disordered" evidence="1">
    <location>
        <begin position="167"/>
        <end position="206"/>
    </location>
</feature>
<dbReference type="Proteomes" id="UP001497453">
    <property type="component" value="Chromosome 4"/>
</dbReference>
<protein>
    <recommendedName>
        <fullName evidence="5">Glycopeptide</fullName>
    </recommendedName>
</protein>
<dbReference type="EMBL" id="OZ037947">
    <property type="protein sequence ID" value="CAL1707120.1"/>
    <property type="molecule type" value="Genomic_DNA"/>
</dbReference>
<keyword evidence="4" id="KW-1185">Reference proteome</keyword>
<evidence type="ECO:0000313" key="3">
    <source>
        <dbReference type="EMBL" id="CAL1707120.1"/>
    </source>
</evidence>
<reference evidence="4" key="1">
    <citation type="submission" date="2024-04" db="EMBL/GenBank/DDBJ databases">
        <authorList>
            <person name="Shaw F."/>
            <person name="Minotto A."/>
        </authorList>
    </citation>
    <scope>NUCLEOTIDE SEQUENCE [LARGE SCALE GENOMIC DNA]</scope>
</reference>
<feature type="chain" id="PRO_5046025794" description="Glycopeptide" evidence="2">
    <location>
        <begin position="23"/>
        <end position="277"/>
    </location>
</feature>
<gene>
    <name evidence="3" type="ORF">GFSPODELE1_LOCUS6207</name>
</gene>
<evidence type="ECO:0008006" key="5">
    <source>
        <dbReference type="Google" id="ProtNLM"/>
    </source>
</evidence>
<accession>A0ABP1DGZ4</accession>
<sequence length="277" mass="28935">MISTFLQVVLSFVLFTASTVYAEKHTVRFQNQSACGHGTPTLIQGAETLSTGQDYTSEGVLSSAIAYLQTGDCGFNGENCAIVEMTLGNSHCIGCGSSVDISLIPSHALNVETSFSFFGGCDGSGATCATKDCKTAFFVPDDNQVQVSCQSNDVGLLITFCGSSASAPQQKPPAVKPTSALASSPAPTASHTHDTSIATSSAPPVINVGDSKPVNVVHSSSIATTPSVTTSSVATSTSTPPKCRRSMRRRAEKESRALYEAHRRHHARVQAGHGRSF</sequence>
<evidence type="ECO:0000313" key="4">
    <source>
        <dbReference type="Proteomes" id="UP001497453"/>
    </source>
</evidence>
<proteinExistence type="predicted"/>
<evidence type="ECO:0000256" key="2">
    <source>
        <dbReference type="SAM" id="SignalP"/>
    </source>
</evidence>
<name>A0ABP1DGZ4_9APHY</name>
<feature type="signal peptide" evidence="2">
    <location>
        <begin position="1"/>
        <end position="22"/>
    </location>
</feature>